<feature type="non-terminal residue" evidence="2">
    <location>
        <position position="77"/>
    </location>
</feature>
<evidence type="ECO:0000313" key="2">
    <source>
        <dbReference type="EMBL" id="TMW85267.1"/>
    </source>
</evidence>
<sequence length="77" mass="8775">MTFMGIQITLQQAFNKLEKSTTSTSIVLRRTDQWSSSWRSTYNDEALSDVPEIDNISRMPTSSNNSGNMLLKDLESR</sequence>
<dbReference type="AlphaFoldDB" id="A0A6N2AS04"/>
<name>A0A6N2AS04_SOLCI</name>
<accession>A0A6N2AS04</accession>
<protein>
    <submittedName>
        <fullName evidence="2">Uncharacterized protein</fullName>
    </submittedName>
</protein>
<dbReference type="EMBL" id="RXGB01007622">
    <property type="protein sequence ID" value="TMW85267.1"/>
    <property type="molecule type" value="Genomic_DNA"/>
</dbReference>
<comment type="caution">
    <text evidence="2">The sequence shown here is derived from an EMBL/GenBank/DDBJ whole genome shotgun (WGS) entry which is preliminary data.</text>
</comment>
<feature type="region of interest" description="Disordered" evidence="1">
    <location>
        <begin position="55"/>
        <end position="77"/>
    </location>
</feature>
<gene>
    <name evidence="2" type="ORF">EJD97_023418</name>
</gene>
<feature type="compositionally biased region" description="Polar residues" evidence="1">
    <location>
        <begin position="58"/>
        <end position="68"/>
    </location>
</feature>
<organism evidence="2">
    <name type="scientific">Solanum chilense</name>
    <name type="common">Tomato</name>
    <name type="synonym">Lycopersicon chilense</name>
    <dbReference type="NCBI Taxonomy" id="4083"/>
    <lineage>
        <taxon>Eukaryota</taxon>
        <taxon>Viridiplantae</taxon>
        <taxon>Streptophyta</taxon>
        <taxon>Embryophyta</taxon>
        <taxon>Tracheophyta</taxon>
        <taxon>Spermatophyta</taxon>
        <taxon>Magnoliopsida</taxon>
        <taxon>eudicotyledons</taxon>
        <taxon>Gunneridae</taxon>
        <taxon>Pentapetalae</taxon>
        <taxon>asterids</taxon>
        <taxon>lamiids</taxon>
        <taxon>Solanales</taxon>
        <taxon>Solanaceae</taxon>
        <taxon>Solanoideae</taxon>
        <taxon>Solaneae</taxon>
        <taxon>Solanum</taxon>
        <taxon>Solanum subgen. Lycopersicon</taxon>
    </lineage>
</organism>
<proteinExistence type="predicted"/>
<reference evidence="2" key="1">
    <citation type="submission" date="2019-05" db="EMBL/GenBank/DDBJ databases">
        <title>The de novo reference genome and transcriptome assemblies of the wild tomato species Solanum chilense.</title>
        <authorList>
            <person name="Stam R."/>
            <person name="Nosenko T."/>
            <person name="Hoerger A.C."/>
            <person name="Stephan W."/>
            <person name="Seidel M.A."/>
            <person name="Kuhn J.M.M."/>
            <person name="Haberer G."/>
            <person name="Tellier A."/>
        </authorList>
    </citation>
    <scope>NUCLEOTIDE SEQUENCE</scope>
    <source>
        <tissue evidence="2">Mature leaves</tissue>
    </source>
</reference>
<evidence type="ECO:0000256" key="1">
    <source>
        <dbReference type="SAM" id="MobiDB-lite"/>
    </source>
</evidence>